<dbReference type="SMART" id="SM00507">
    <property type="entry name" value="HNHc"/>
    <property type="match status" value="1"/>
</dbReference>
<evidence type="ECO:0000313" key="3">
    <source>
        <dbReference type="EMBL" id="QNJ93232.1"/>
    </source>
</evidence>
<reference evidence="3 4" key="1">
    <citation type="submission" date="2020-07" db="EMBL/GenBank/DDBJ databases">
        <title>Draft genome sequence of four isobutane-metabolizing strains capable of cometabolically degrading diverse ether contaminants.</title>
        <authorList>
            <person name="Chen W."/>
            <person name="Faulkner N."/>
            <person name="Smith C."/>
            <person name="Hyman M."/>
        </authorList>
    </citation>
    <scope>NUCLEOTIDE SEQUENCE [LARGE SCALE GENOMIC DNA]</scope>
    <source>
        <strain evidence="3 4">2A</strain>
    </source>
</reference>
<gene>
    <name evidence="3" type="ORF">HZU40_02285</name>
</gene>
<accession>A0A7G8PFW6</accession>
<dbReference type="KEGG" id="mflu:HZU40_02285"/>
<sequence>MFDLGGAGDAALIEALRTATRAEAVAAAQRWAIIAALVDWHCKDEDEAQASAALDGWEYAAAEISAACGLSRESAAGQMRIALALRDRLPKVGALLEHGEISVKTAAAITWRTRLVTDTEALALIDAALAGVAPTLGVLSQKNTETAIDVWIEKFDPVAVHCTRTAARSRCLEFGSQEDPAGTVAVWGRLLATDAAVLRARLTTLADTVCDGDPRTMVQRRADAMGLLAIDPNAERLTCLCGDPECPAGGVDPRSAAVTVYVLTDTVPGAATGVVPGNPAPRPEDPNTGPEPAPAPEPEPDPPARDPGVHGGDLQALRAPVAVTGSPGVIVGGGVLPAPLVAELVATGARLTTLTDPAALTAEPRYRPSARLAAWVRTRDLTCTFPGCHRGAQRCDLDHSVPWPGGATHPGNLAALCRTHHLLKTFAGWTTLQHPDGTHTWTNPTGHTYTTVPLTRILFPDKHIHTPPPPPTPTTTAGIGDRGLAMPRRRHTRTHTQAARISAERRLNQQTLEQNAKPPPF</sequence>
<dbReference type="InterPro" id="IPR003615">
    <property type="entry name" value="HNH_nuc"/>
</dbReference>
<evidence type="ECO:0000259" key="2">
    <source>
        <dbReference type="SMART" id="SM00507"/>
    </source>
</evidence>
<proteinExistence type="predicted"/>
<feature type="region of interest" description="Disordered" evidence="1">
    <location>
        <begin position="487"/>
        <end position="521"/>
    </location>
</feature>
<evidence type="ECO:0000313" key="4">
    <source>
        <dbReference type="Proteomes" id="UP000515498"/>
    </source>
</evidence>
<dbReference type="EMBL" id="CP059894">
    <property type="protein sequence ID" value="QNJ93232.1"/>
    <property type="molecule type" value="Genomic_DNA"/>
</dbReference>
<organism evidence="3 4">
    <name type="scientific">Mycolicibacterium fluoranthenivorans</name>
    <dbReference type="NCBI Taxonomy" id="258505"/>
    <lineage>
        <taxon>Bacteria</taxon>
        <taxon>Bacillati</taxon>
        <taxon>Actinomycetota</taxon>
        <taxon>Actinomycetes</taxon>
        <taxon>Mycobacteriales</taxon>
        <taxon>Mycobacteriaceae</taxon>
        <taxon>Mycolicibacterium</taxon>
    </lineage>
</organism>
<protein>
    <submittedName>
        <fullName evidence="3">DUF222 domain-containing protein</fullName>
    </submittedName>
</protein>
<feature type="domain" description="HNH nuclease" evidence="2">
    <location>
        <begin position="371"/>
        <end position="422"/>
    </location>
</feature>
<evidence type="ECO:0000256" key="1">
    <source>
        <dbReference type="SAM" id="MobiDB-lite"/>
    </source>
</evidence>
<dbReference type="Proteomes" id="UP000515498">
    <property type="component" value="Chromosome"/>
</dbReference>
<dbReference type="Pfam" id="PF02720">
    <property type="entry name" value="DUF222"/>
    <property type="match status" value="1"/>
</dbReference>
<dbReference type="InterPro" id="IPR003870">
    <property type="entry name" value="DUF222"/>
</dbReference>
<dbReference type="AlphaFoldDB" id="A0A7G8PFW6"/>
<feature type="region of interest" description="Disordered" evidence="1">
    <location>
        <begin position="269"/>
        <end position="312"/>
    </location>
</feature>
<name>A0A7G8PFW6_9MYCO</name>
<dbReference type="CDD" id="cd00085">
    <property type="entry name" value="HNHc"/>
    <property type="match status" value="1"/>
</dbReference>
<dbReference type="RefSeq" id="WP_187097372.1">
    <property type="nucleotide sequence ID" value="NZ_CP059894.1"/>
</dbReference>